<keyword evidence="9 10" id="KW-0998">Cell outer membrane</keyword>
<keyword evidence="5 11" id="KW-0732">Signal</keyword>
<dbReference type="InterPro" id="IPR000531">
    <property type="entry name" value="Beta-barrel_TonB"/>
</dbReference>
<keyword evidence="7 10" id="KW-0472">Membrane</keyword>
<dbReference type="GO" id="GO:0015344">
    <property type="term" value="F:siderophore uptake transmembrane transporter activity"/>
    <property type="evidence" value="ECO:0007669"/>
    <property type="project" value="TreeGrafter"/>
</dbReference>
<evidence type="ECO:0000256" key="7">
    <source>
        <dbReference type="ARBA" id="ARBA00023136"/>
    </source>
</evidence>
<dbReference type="InterPro" id="IPR037066">
    <property type="entry name" value="Plug_dom_sf"/>
</dbReference>
<organism evidence="13 14">
    <name type="scientific">Marinifilum breve</name>
    <dbReference type="NCBI Taxonomy" id="2184082"/>
    <lineage>
        <taxon>Bacteria</taxon>
        <taxon>Pseudomonadati</taxon>
        <taxon>Bacteroidota</taxon>
        <taxon>Bacteroidia</taxon>
        <taxon>Marinilabiliales</taxon>
        <taxon>Marinifilaceae</taxon>
    </lineage>
</organism>
<dbReference type="InterPro" id="IPR036942">
    <property type="entry name" value="Beta-barrel_TonB_sf"/>
</dbReference>
<evidence type="ECO:0000256" key="9">
    <source>
        <dbReference type="ARBA" id="ARBA00023237"/>
    </source>
</evidence>
<dbReference type="Pfam" id="PF00593">
    <property type="entry name" value="TonB_dep_Rec_b-barrel"/>
    <property type="match status" value="1"/>
</dbReference>
<evidence type="ECO:0000256" key="1">
    <source>
        <dbReference type="ARBA" id="ARBA00004571"/>
    </source>
</evidence>
<gene>
    <name evidence="13" type="ORF">DF185_06050</name>
</gene>
<evidence type="ECO:0000256" key="8">
    <source>
        <dbReference type="ARBA" id="ARBA00023170"/>
    </source>
</evidence>
<comment type="subcellular location">
    <subcellularLocation>
        <location evidence="1 10">Cell outer membrane</location>
        <topology evidence="1 10">Multi-pass membrane protein</topology>
    </subcellularLocation>
</comment>
<keyword evidence="4 10" id="KW-0812">Transmembrane</keyword>
<evidence type="ECO:0000256" key="10">
    <source>
        <dbReference type="PROSITE-ProRule" id="PRU01360"/>
    </source>
</evidence>
<feature type="domain" description="TonB-dependent receptor-like beta-barrel" evidence="12">
    <location>
        <begin position="300"/>
        <end position="698"/>
    </location>
</feature>
<dbReference type="PROSITE" id="PS52016">
    <property type="entry name" value="TONB_DEPENDENT_REC_3"/>
    <property type="match status" value="1"/>
</dbReference>
<dbReference type="Proteomes" id="UP000248079">
    <property type="component" value="Unassembled WGS sequence"/>
</dbReference>
<dbReference type="Pfam" id="PF13715">
    <property type="entry name" value="CarbopepD_reg_2"/>
    <property type="match status" value="1"/>
</dbReference>
<evidence type="ECO:0000256" key="2">
    <source>
        <dbReference type="ARBA" id="ARBA00022448"/>
    </source>
</evidence>
<dbReference type="SUPFAM" id="SSF49464">
    <property type="entry name" value="Carboxypeptidase regulatory domain-like"/>
    <property type="match status" value="1"/>
</dbReference>
<evidence type="ECO:0000313" key="13">
    <source>
        <dbReference type="EMBL" id="PXY02206.1"/>
    </source>
</evidence>
<dbReference type="SUPFAM" id="SSF56935">
    <property type="entry name" value="Porins"/>
    <property type="match status" value="1"/>
</dbReference>
<evidence type="ECO:0000256" key="6">
    <source>
        <dbReference type="ARBA" id="ARBA00023077"/>
    </source>
</evidence>
<feature type="signal peptide" evidence="11">
    <location>
        <begin position="1"/>
        <end position="19"/>
    </location>
</feature>
<dbReference type="RefSeq" id="WP_110359840.1">
    <property type="nucleotide sequence ID" value="NZ_QFLI01000002.1"/>
</dbReference>
<accession>A0A2V4A0T7</accession>
<proteinExistence type="inferred from homology"/>
<dbReference type="InterPro" id="IPR039426">
    <property type="entry name" value="TonB-dep_rcpt-like"/>
</dbReference>
<dbReference type="EMBL" id="QFLI01000002">
    <property type="protein sequence ID" value="PXY02206.1"/>
    <property type="molecule type" value="Genomic_DNA"/>
</dbReference>
<dbReference type="AlphaFoldDB" id="A0A2V4A0T7"/>
<name>A0A2V4A0T7_9BACT</name>
<comment type="caution">
    <text evidence="13">The sequence shown here is derived from an EMBL/GenBank/DDBJ whole genome shotgun (WGS) entry which is preliminary data.</text>
</comment>
<evidence type="ECO:0000313" key="14">
    <source>
        <dbReference type="Proteomes" id="UP000248079"/>
    </source>
</evidence>
<dbReference type="GO" id="GO:0009279">
    <property type="term" value="C:cell outer membrane"/>
    <property type="evidence" value="ECO:0007669"/>
    <property type="project" value="UniProtKB-SubCell"/>
</dbReference>
<dbReference type="OrthoDB" id="1109239at2"/>
<evidence type="ECO:0000256" key="4">
    <source>
        <dbReference type="ARBA" id="ARBA00022692"/>
    </source>
</evidence>
<keyword evidence="6" id="KW-0798">TonB box</keyword>
<evidence type="ECO:0000259" key="12">
    <source>
        <dbReference type="Pfam" id="PF00593"/>
    </source>
</evidence>
<comment type="similarity">
    <text evidence="10">Belongs to the TonB-dependent receptor family.</text>
</comment>
<dbReference type="Gene3D" id="2.170.130.10">
    <property type="entry name" value="TonB-dependent receptor, plug domain"/>
    <property type="match status" value="1"/>
</dbReference>
<dbReference type="GO" id="GO:0044718">
    <property type="term" value="P:siderophore transmembrane transport"/>
    <property type="evidence" value="ECO:0007669"/>
    <property type="project" value="TreeGrafter"/>
</dbReference>
<keyword evidence="3 10" id="KW-1134">Transmembrane beta strand</keyword>
<sequence length="741" mass="84478">MKIKIITLMLLFVPFLSMAKGTVIKGKIVEKQDSGEAIPLAGASIFWKNTSIGTAANMDGNFTIDIINDSKTLVVQFVGYKTKEINIDDYNNQELLIELYPNIELNEVVVSERKLGTILDRDNPIQSQSITGAELCKAACCNLSESFETNASVDVSYADAATGAKSIKLLGLTGKYIEMMTEKNPNFKGLASVYGMVYVPGPWMESIQVSKGVGSVINGYESITGQININYMRPQSAPKFYLNTFANSMGMAEVNMIASAKLSPKLSTAILAHGQDNDREIDHNHDMFLDDPMVTQYNFINRWNWDASEFFKVQFGAKFIDEQRIGGQKGFKKDQPNDLNNAYRINIDTRRYEAFAKFGYIMPNDDDRSFALITNFASHEQNSFYGLRNYDAEQKYFYANLLFQSYIGNLKHKYTAGLSYVYDDFKDYLSIDNLGTDRTEKVTGAYVEYTWLPNDNITLQTGLRYDDHNIYGGFVTPRLHFRYQFAPKTTARLAIGSGRRTSNPIAENSFLLASSRSLEIAEDLKQEKAWNFGLSLTQYFDLFDRGFTLSADFYRTVFDNQIITDLDHSVDKVRFYNLDGKSWANNYQVELKFAPVDRFDVTTAIRFSDVKADINNQFQKVPYVNRFKGLITTSYATNFNKWQFDFTTQFNGDMRIPSTKANPEQHQRREKSPVYALMNAQITKRFKIWEIYVGAENIGNYTQKNPIIGATDPFGDYFDASMIWGPIQERKFYVGLRLTIE</sequence>
<protein>
    <submittedName>
        <fullName evidence="13">TonB-dependent receptor</fullName>
    </submittedName>
</protein>
<keyword evidence="2 10" id="KW-0813">Transport</keyword>
<keyword evidence="14" id="KW-1185">Reference proteome</keyword>
<evidence type="ECO:0000256" key="3">
    <source>
        <dbReference type="ARBA" id="ARBA00022452"/>
    </source>
</evidence>
<keyword evidence="8 13" id="KW-0675">Receptor</keyword>
<feature type="chain" id="PRO_5015977457" evidence="11">
    <location>
        <begin position="20"/>
        <end position="741"/>
    </location>
</feature>
<dbReference type="Gene3D" id="2.40.170.20">
    <property type="entry name" value="TonB-dependent receptor, beta-barrel domain"/>
    <property type="match status" value="1"/>
</dbReference>
<evidence type="ECO:0000256" key="5">
    <source>
        <dbReference type="ARBA" id="ARBA00022729"/>
    </source>
</evidence>
<reference evidence="13 14" key="1">
    <citation type="submission" date="2018-05" db="EMBL/GenBank/DDBJ databases">
        <title>Marinifilum breve JC075T sp. nov., a marine bacterium isolated from Yongle Blue Hole in the South China Sea.</title>
        <authorList>
            <person name="Fu T."/>
        </authorList>
    </citation>
    <scope>NUCLEOTIDE SEQUENCE [LARGE SCALE GENOMIC DNA]</scope>
    <source>
        <strain evidence="13 14">JC075</strain>
    </source>
</reference>
<dbReference type="InterPro" id="IPR008969">
    <property type="entry name" value="CarboxyPept-like_regulatory"/>
</dbReference>
<evidence type="ECO:0000256" key="11">
    <source>
        <dbReference type="SAM" id="SignalP"/>
    </source>
</evidence>
<dbReference type="PANTHER" id="PTHR30069">
    <property type="entry name" value="TONB-DEPENDENT OUTER MEMBRANE RECEPTOR"/>
    <property type="match status" value="1"/>
</dbReference>
<dbReference type="PANTHER" id="PTHR30069:SF29">
    <property type="entry name" value="HEMOGLOBIN AND HEMOGLOBIN-HAPTOGLOBIN-BINDING PROTEIN 1-RELATED"/>
    <property type="match status" value="1"/>
</dbReference>